<sequence>MVWHASLKYLLEWLVAAQLVDKYGEVDPVIQHQGEGAGRNAPVEY</sequence>
<dbReference type="Proteomes" id="UP000030766">
    <property type="component" value="Unassembled WGS sequence"/>
</dbReference>
<evidence type="ECO:0000256" key="1">
    <source>
        <dbReference type="SAM" id="SignalP"/>
    </source>
</evidence>
<feature type="chain" id="PRO_5004927143" evidence="1">
    <location>
        <begin position="18"/>
        <end position="45"/>
    </location>
</feature>
<gene>
    <name evidence="2" type="ORF">FOZG_13501</name>
</gene>
<feature type="signal peptide" evidence="1">
    <location>
        <begin position="1"/>
        <end position="17"/>
    </location>
</feature>
<dbReference type="HOGENOM" id="CLU_3207641_0_0_1"/>
<reference evidence="2" key="1">
    <citation type="submission" date="2011-06" db="EMBL/GenBank/DDBJ databases">
        <title>The Genome Sequence of Fusarium oxysporum Fo47.</title>
        <authorList>
            <consortium name="The Broad Institute Genome Sequencing Platform"/>
            <person name="Ma L.-J."/>
            <person name="Gale L.R."/>
            <person name="Schwartz D.C."/>
            <person name="Zhou S."/>
            <person name="Corby-Kistler H."/>
            <person name="Young S.K."/>
            <person name="Zeng Q."/>
            <person name="Gargeya S."/>
            <person name="Fitzgerald M."/>
            <person name="Haas B."/>
            <person name="Abouelleil A."/>
            <person name="Alvarado L."/>
            <person name="Arachchi H.M."/>
            <person name="Berlin A."/>
            <person name="Brown A."/>
            <person name="Chapman S.B."/>
            <person name="Chen Z."/>
            <person name="Dunbar C."/>
            <person name="Freedman E."/>
            <person name="Gearin G."/>
            <person name="Gellesch M."/>
            <person name="Goldberg J."/>
            <person name="Griggs A."/>
            <person name="Gujja S."/>
            <person name="Heiman D."/>
            <person name="Howarth C."/>
            <person name="Larson L."/>
            <person name="Lui A."/>
            <person name="MacDonald P.J.P."/>
            <person name="Mehta T."/>
            <person name="Montmayeur A."/>
            <person name="Murphy C."/>
            <person name="Neiman D."/>
            <person name="Pearson M."/>
            <person name="Priest M."/>
            <person name="Roberts A."/>
            <person name="Saif S."/>
            <person name="Shea T."/>
            <person name="Shenoy N."/>
            <person name="Sisk P."/>
            <person name="Stolte C."/>
            <person name="Sykes S."/>
            <person name="Wortman J."/>
            <person name="Nusbaum C."/>
            <person name="Birren B."/>
        </authorList>
    </citation>
    <scope>NUCLEOTIDE SEQUENCE [LARGE SCALE GENOMIC DNA]</scope>
    <source>
        <strain evidence="2">Fo47</strain>
    </source>
</reference>
<dbReference type="EMBL" id="JH717905">
    <property type="protein sequence ID" value="EWZ33807.1"/>
    <property type="molecule type" value="Genomic_DNA"/>
</dbReference>
<dbReference type="VEuPathDB" id="FungiDB:FOZG_13501"/>
<reference evidence="2" key="2">
    <citation type="submission" date="2012-06" db="EMBL/GenBank/DDBJ databases">
        <title>Annotation of the Genome Sequence of Fusarium oxysporum Fo47.</title>
        <authorList>
            <consortium name="The Broad Institute Genomics Platform"/>
            <person name="Ma L.-J."/>
            <person name="Corby-Kistler H."/>
            <person name="Broz K."/>
            <person name="Gale L.R."/>
            <person name="Jonkers W."/>
            <person name="O'Donnell K."/>
            <person name="Ploetz R."/>
            <person name="Steinberg C."/>
            <person name="Schwartz D.C."/>
            <person name="VanEtten H."/>
            <person name="Zhou S."/>
            <person name="Young S.K."/>
            <person name="Zeng Q."/>
            <person name="Gargeya S."/>
            <person name="Fitzgerald M."/>
            <person name="Abouelleil A."/>
            <person name="Alvarado L."/>
            <person name="Chapman S.B."/>
            <person name="Gainer-Dewar J."/>
            <person name="Goldberg J."/>
            <person name="Griggs A."/>
            <person name="Gujja S."/>
            <person name="Hansen M."/>
            <person name="Howarth C."/>
            <person name="Imamovic A."/>
            <person name="Ireland A."/>
            <person name="Larimer J."/>
            <person name="McCowan C."/>
            <person name="Murphy C."/>
            <person name="Pearson M."/>
            <person name="Poon T.W."/>
            <person name="Priest M."/>
            <person name="Roberts A."/>
            <person name="Saif S."/>
            <person name="Shea T."/>
            <person name="Sykes S."/>
            <person name="Wortman J."/>
            <person name="Nusbaum C."/>
            <person name="Birren B."/>
        </authorList>
    </citation>
    <scope>NUCLEOTIDE SEQUENCE</scope>
    <source>
        <strain evidence="2">Fo47</strain>
    </source>
</reference>
<keyword evidence="1" id="KW-0732">Signal</keyword>
<protein>
    <submittedName>
        <fullName evidence="2">Uncharacterized protein</fullName>
    </submittedName>
</protein>
<proteinExistence type="predicted"/>
<accession>W9JP12</accession>
<name>W9JP12_FUSOX</name>
<evidence type="ECO:0000313" key="2">
    <source>
        <dbReference type="EMBL" id="EWZ33807.1"/>
    </source>
</evidence>
<dbReference type="AlphaFoldDB" id="W9JP12"/>
<organism evidence="2">
    <name type="scientific">Fusarium oxysporum Fo47</name>
    <dbReference type="NCBI Taxonomy" id="660027"/>
    <lineage>
        <taxon>Eukaryota</taxon>
        <taxon>Fungi</taxon>
        <taxon>Dikarya</taxon>
        <taxon>Ascomycota</taxon>
        <taxon>Pezizomycotina</taxon>
        <taxon>Sordariomycetes</taxon>
        <taxon>Hypocreomycetidae</taxon>
        <taxon>Hypocreales</taxon>
        <taxon>Nectriaceae</taxon>
        <taxon>Fusarium</taxon>
        <taxon>Fusarium oxysporum species complex</taxon>
    </lineage>
</organism>